<dbReference type="AlphaFoldDB" id="A0A2G8KM67"/>
<comment type="caution">
    <text evidence="1">The sequence shown here is derived from an EMBL/GenBank/DDBJ whole genome shotgun (WGS) entry which is preliminary data.</text>
</comment>
<dbReference type="SUPFAM" id="SSF49854">
    <property type="entry name" value="Spermadhesin, CUB domain"/>
    <property type="match status" value="1"/>
</dbReference>
<name>A0A2G8KM67_STIJA</name>
<organism evidence="1 2">
    <name type="scientific">Stichopus japonicus</name>
    <name type="common">Sea cucumber</name>
    <dbReference type="NCBI Taxonomy" id="307972"/>
    <lineage>
        <taxon>Eukaryota</taxon>
        <taxon>Metazoa</taxon>
        <taxon>Echinodermata</taxon>
        <taxon>Eleutherozoa</taxon>
        <taxon>Echinozoa</taxon>
        <taxon>Holothuroidea</taxon>
        <taxon>Aspidochirotacea</taxon>
        <taxon>Aspidochirotida</taxon>
        <taxon>Stichopodidae</taxon>
        <taxon>Apostichopus</taxon>
    </lineage>
</organism>
<reference evidence="1 2" key="1">
    <citation type="journal article" date="2017" name="PLoS Biol.">
        <title>The sea cucumber genome provides insights into morphological evolution and visceral regeneration.</title>
        <authorList>
            <person name="Zhang X."/>
            <person name="Sun L."/>
            <person name="Yuan J."/>
            <person name="Sun Y."/>
            <person name="Gao Y."/>
            <person name="Zhang L."/>
            <person name="Li S."/>
            <person name="Dai H."/>
            <person name="Hamel J.F."/>
            <person name="Liu C."/>
            <person name="Yu Y."/>
            <person name="Liu S."/>
            <person name="Lin W."/>
            <person name="Guo K."/>
            <person name="Jin S."/>
            <person name="Xu P."/>
            <person name="Storey K.B."/>
            <person name="Huan P."/>
            <person name="Zhang T."/>
            <person name="Zhou Y."/>
            <person name="Zhang J."/>
            <person name="Lin C."/>
            <person name="Li X."/>
            <person name="Xing L."/>
            <person name="Huo D."/>
            <person name="Sun M."/>
            <person name="Wang L."/>
            <person name="Mercier A."/>
            <person name="Li F."/>
            <person name="Yang H."/>
            <person name="Xiang J."/>
        </authorList>
    </citation>
    <scope>NUCLEOTIDE SEQUENCE [LARGE SCALE GENOMIC DNA]</scope>
    <source>
        <strain evidence="1">Shaxun</strain>
        <tissue evidence="1">Muscle</tissue>
    </source>
</reference>
<dbReference type="InterPro" id="IPR035914">
    <property type="entry name" value="Sperma_CUB_dom_sf"/>
</dbReference>
<dbReference type="EMBL" id="MRZV01000480">
    <property type="protein sequence ID" value="PIK49114.1"/>
    <property type="molecule type" value="Genomic_DNA"/>
</dbReference>
<gene>
    <name evidence="1" type="ORF">BSL78_14011</name>
</gene>
<keyword evidence="2" id="KW-1185">Reference proteome</keyword>
<evidence type="ECO:0008006" key="3">
    <source>
        <dbReference type="Google" id="ProtNLM"/>
    </source>
</evidence>
<protein>
    <recommendedName>
        <fullName evidence="3">CUB domain-containing protein</fullName>
    </recommendedName>
</protein>
<dbReference type="Proteomes" id="UP000230750">
    <property type="component" value="Unassembled WGS sequence"/>
</dbReference>
<accession>A0A2G8KM67</accession>
<proteinExistence type="predicted"/>
<dbReference type="Gene3D" id="2.60.120.290">
    <property type="entry name" value="Spermadhesin, CUB domain"/>
    <property type="match status" value="1"/>
</dbReference>
<evidence type="ECO:0000313" key="1">
    <source>
        <dbReference type="EMBL" id="PIK49114.1"/>
    </source>
</evidence>
<sequence>MDGFRDGPDPRGVRLLPDCHQQIPTVKAMSNAISIIFNSSSWDSQTAFKINVSRGEILTSHDETLQSSSKNVVTSSVPTTHDFPVFTISEVRRGPPALEHGRSDVGNFPSEHEEEVTEDSGFLQCFFQETSPSGKISSPDYPEKVEGPMCTWAITAFSSEIINIIFSDIDMGGRRPGLAPATKNTRT</sequence>
<evidence type="ECO:0000313" key="2">
    <source>
        <dbReference type="Proteomes" id="UP000230750"/>
    </source>
</evidence>